<reference evidence="2" key="1">
    <citation type="journal article" date="2019" name="Int. J. Syst. Evol. Microbiol.">
        <title>The Global Catalogue of Microorganisms (GCM) 10K type strain sequencing project: providing services to taxonomists for standard genome sequencing and annotation.</title>
        <authorList>
            <consortium name="The Broad Institute Genomics Platform"/>
            <consortium name="The Broad Institute Genome Sequencing Center for Infectious Disease"/>
            <person name="Wu L."/>
            <person name="Ma J."/>
        </authorList>
    </citation>
    <scope>NUCLEOTIDE SEQUENCE [LARGE SCALE GENOMIC DNA]</scope>
    <source>
        <strain evidence="2">JCM 17656</strain>
    </source>
</reference>
<gene>
    <name evidence="1" type="ORF">GCM10022295_28600</name>
</gene>
<sequence>MQALGRRPRRVRWSGRGEQEIIRVDHRAGADRLVTVGRDAERLALARAVNWHCQGRVLIHGNRTVVFS</sequence>
<dbReference type="EMBL" id="BAABCE010000005">
    <property type="protein sequence ID" value="GAA3544928.1"/>
    <property type="molecule type" value="Genomic_DNA"/>
</dbReference>
<dbReference type="RefSeq" id="WP_428838435.1">
    <property type="nucleotide sequence ID" value="NZ_BAABCE010000005.1"/>
</dbReference>
<keyword evidence="2" id="KW-1185">Reference proteome</keyword>
<evidence type="ECO:0000313" key="1">
    <source>
        <dbReference type="EMBL" id="GAA3544928.1"/>
    </source>
</evidence>
<proteinExistence type="predicted"/>
<accession>A0ABP6W223</accession>
<evidence type="ECO:0000313" key="2">
    <source>
        <dbReference type="Proteomes" id="UP001500707"/>
    </source>
</evidence>
<dbReference type="Proteomes" id="UP001500707">
    <property type="component" value="Unassembled WGS sequence"/>
</dbReference>
<organism evidence="1 2">
    <name type="scientific">Streptomyces osmaniensis</name>
    <dbReference type="NCBI Taxonomy" id="593134"/>
    <lineage>
        <taxon>Bacteria</taxon>
        <taxon>Bacillati</taxon>
        <taxon>Actinomycetota</taxon>
        <taxon>Actinomycetes</taxon>
        <taxon>Kitasatosporales</taxon>
        <taxon>Streptomycetaceae</taxon>
        <taxon>Streptomyces</taxon>
    </lineage>
</organism>
<protein>
    <submittedName>
        <fullName evidence="1">Uncharacterized protein</fullName>
    </submittedName>
</protein>
<name>A0ABP6W223_9ACTN</name>
<comment type="caution">
    <text evidence="1">The sequence shown here is derived from an EMBL/GenBank/DDBJ whole genome shotgun (WGS) entry which is preliminary data.</text>
</comment>